<protein>
    <submittedName>
        <fullName evidence="4">WD40 repeat</fullName>
    </submittedName>
</protein>
<dbReference type="InterPro" id="IPR015943">
    <property type="entry name" value="WD40/YVTN_repeat-like_dom_sf"/>
</dbReference>
<gene>
    <name evidence="4" type="ORF">GA0070216_13631</name>
</gene>
<evidence type="ECO:0000313" key="4">
    <source>
        <dbReference type="EMBL" id="SCF49644.1"/>
    </source>
</evidence>
<dbReference type="InterPro" id="IPR036322">
    <property type="entry name" value="WD40_repeat_dom_sf"/>
</dbReference>
<name>A0A1C5AX75_9ACTN</name>
<keyword evidence="1" id="KW-0853">WD repeat</keyword>
<dbReference type="Pfam" id="PF20703">
    <property type="entry name" value="nSTAND1"/>
    <property type="match status" value="1"/>
</dbReference>
<dbReference type="AlphaFoldDB" id="A0A1C5AX75"/>
<dbReference type="PANTHER" id="PTHR19879:SF9">
    <property type="entry name" value="TRANSCRIPTION INITIATION FACTOR TFIID SUBUNIT 5"/>
    <property type="match status" value="1"/>
</dbReference>
<dbReference type="PROSITE" id="PS50082">
    <property type="entry name" value="WD_REPEATS_2"/>
    <property type="match status" value="1"/>
</dbReference>
<reference evidence="5" key="1">
    <citation type="submission" date="2016-06" db="EMBL/GenBank/DDBJ databases">
        <authorList>
            <person name="Varghese N."/>
            <person name="Submissions Spin"/>
        </authorList>
    </citation>
    <scope>NUCLEOTIDE SEQUENCE [LARGE SCALE GENOMIC DNA]</scope>
    <source>
        <strain evidence="5">DSM 44100</strain>
    </source>
</reference>
<proteinExistence type="predicted"/>
<organism evidence="4 5">
    <name type="scientific">Micromonospora matsumotoense</name>
    <dbReference type="NCBI Taxonomy" id="121616"/>
    <lineage>
        <taxon>Bacteria</taxon>
        <taxon>Bacillati</taxon>
        <taxon>Actinomycetota</taxon>
        <taxon>Actinomycetes</taxon>
        <taxon>Micromonosporales</taxon>
        <taxon>Micromonosporaceae</taxon>
        <taxon>Micromonospora</taxon>
    </lineage>
</organism>
<evidence type="ECO:0000256" key="1">
    <source>
        <dbReference type="PROSITE-ProRule" id="PRU00221"/>
    </source>
</evidence>
<feature type="repeat" description="WD" evidence="1">
    <location>
        <begin position="756"/>
        <end position="787"/>
    </location>
</feature>
<evidence type="ECO:0000313" key="5">
    <source>
        <dbReference type="Proteomes" id="UP000198797"/>
    </source>
</evidence>
<evidence type="ECO:0000259" key="3">
    <source>
        <dbReference type="Pfam" id="PF20703"/>
    </source>
</evidence>
<dbReference type="STRING" id="121616.GA0070216_13631"/>
<sequence>MFRRLTVLSRDRQLARRRLARDNLYDAGERTDIDTVLDMFIAKRLISLNENGVDIAHDALLGAWPRLRGWLDGDVADLVLFSQVADDAAGWAANGHDASFLYRNAQLTAATEGATRWRAASDRFPPLPPTAIEFLDTSKHRHRQRVAASRGVLAVIVVLLVVAGSAAVVLQQRTDALGRQLRANAAMLLTAQVPERNRSDPAMAALMAVAAYRSSPDPAVLTNLSDEYMRYRSTDRLHTADAGQLEDVHVSADGRVVAALGAQGRIALWRLDRQPVVPTYLGQGGLTYSALSPNGALIAGADKAGRIEVWRTDGTSVFRQEAGGPLALFQTGLRFDSAGRRLLAHLDRGGPRVWDIEQRRSVPVPPGLVRQFDQYGNNVWFGPRGESIIVATSGGLTLWHLSMGTPVLVSALEDQDSVWVGGDGLTAIICIDGVHTRWDLDPVRVRGRYPMRGARCVHGLEADPTGSIAITGEDSEVDRDSPGRNYPRTVITLRNLPGGLTSRTVVPTSGTLLKVKRLATLPDGTRMVVAVGAAVAIVDIPAVGFTRLNTAMIDTFSGPTIISGDGTRVVLSAHTGEPWLSFWDIGSDRELARSTDADRLLLGSLSKDRLLLALDAQWEHLVVRQMREASLTVTARLPLPVAPGIKRPTHELSRAFGGLCIDADESTPDMVNVVFGRLITRFDVRSGTQIGEPIRPWHTSQEFDRLARNNGLCAIRPGTDAMAIEVEKQFVETWDLKSGKRLGTLDPTDLGTLADIAFSPDGRLLAVLDTEGMLQIWDMARSTPIAAPQRVSEPGGILRIVAFPEPDRIIVKADTRNIVWDLARRDAIADLDTTAGAEVGKGATGSTLSPDGNTLHIIGDDLISHIPLDPHAWAARLCQVVGRDMTDAERQALPPGSPTGSICPQ</sequence>
<dbReference type="InterPro" id="IPR001680">
    <property type="entry name" value="WD40_rpt"/>
</dbReference>
<dbReference type="EMBL" id="FMCU01000036">
    <property type="protein sequence ID" value="SCF49644.1"/>
    <property type="molecule type" value="Genomic_DNA"/>
</dbReference>
<dbReference type="SUPFAM" id="SSF50978">
    <property type="entry name" value="WD40 repeat-like"/>
    <property type="match status" value="1"/>
</dbReference>
<dbReference type="Gene3D" id="2.130.10.10">
    <property type="entry name" value="YVTN repeat-like/Quinoprotein amine dehydrogenase"/>
    <property type="match status" value="2"/>
</dbReference>
<feature type="domain" description="Novel STAND NTPase 1" evidence="3">
    <location>
        <begin position="1"/>
        <end position="98"/>
    </location>
</feature>
<keyword evidence="2" id="KW-0812">Transmembrane</keyword>
<accession>A0A1C5AX75</accession>
<keyword evidence="2" id="KW-0472">Membrane</keyword>
<dbReference type="InterPro" id="IPR049052">
    <property type="entry name" value="nSTAND1"/>
</dbReference>
<dbReference type="Proteomes" id="UP000198797">
    <property type="component" value="Unassembled WGS sequence"/>
</dbReference>
<evidence type="ECO:0000256" key="2">
    <source>
        <dbReference type="SAM" id="Phobius"/>
    </source>
</evidence>
<keyword evidence="2" id="KW-1133">Transmembrane helix</keyword>
<dbReference type="OrthoDB" id="134501at2"/>
<feature type="transmembrane region" description="Helical" evidence="2">
    <location>
        <begin position="151"/>
        <end position="170"/>
    </location>
</feature>
<dbReference type="SMART" id="SM00320">
    <property type="entry name" value="WD40"/>
    <property type="match status" value="3"/>
</dbReference>
<dbReference type="PANTHER" id="PTHR19879">
    <property type="entry name" value="TRANSCRIPTION INITIATION FACTOR TFIID"/>
    <property type="match status" value="1"/>
</dbReference>
<keyword evidence="5" id="KW-1185">Reference proteome</keyword>
<dbReference type="SUPFAM" id="SSF69322">
    <property type="entry name" value="Tricorn protease domain 2"/>
    <property type="match status" value="1"/>
</dbReference>